<organism evidence="3 4">
    <name type="scientific">Rothia koreensis</name>
    <dbReference type="NCBI Taxonomy" id="592378"/>
    <lineage>
        <taxon>Bacteria</taxon>
        <taxon>Bacillati</taxon>
        <taxon>Actinomycetota</taxon>
        <taxon>Actinomycetes</taxon>
        <taxon>Micrococcales</taxon>
        <taxon>Micrococcaceae</taxon>
        <taxon>Rothia</taxon>
    </lineage>
</organism>
<feature type="region of interest" description="Disordered" evidence="1">
    <location>
        <begin position="102"/>
        <end position="150"/>
    </location>
</feature>
<evidence type="ECO:0000313" key="3">
    <source>
        <dbReference type="EMBL" id="MUN55938.1"/>
    </source>
</evidence>
<feature type="transmembrane region" description="Helical" evidence="2">
    <location>
        <begin position="23"/>
        <end position="42"/>
    </location>
</feature>
<evidence type="ECO:0000256" key="1">
    <source>
        <dbReference type="SAM" id="MobiDB-lite"/>
    </source>
</evidence>
<dbReference type="OrthoDB" id="5142022at2"/>
<protein>
    <submittedName>
        <fullName evidence="3">Uncharacterized protein</fullName>
    </submittedName>
</protein>
<reference evidence="3 4" key="1">
    <citation type="submission" date="2019-12" db="EMBL/GenBank/DDBJ databases">
        <authorList>
            <person name="Li J."/>
            <person name="Shi Y."/>
            <person name="Xu G."/>
            <person name="Xiao D."/>
            <person name="Ran X."/>
        </authorList>
    </citation>
    <scope>NUCLEOTIDE SEQUENCE [LARGE SCALE GENOMIC DNA]</scope>
    <source>
        <strain evidence="3 4">JCM 15915</strain>
    </source>
</reference>
<accession>A0A7M3SVX3</accession>
<dbReference type="AlphaFoldDB" id="A0A7M3SVX3"/>
<feature type="transmembrane region" description="Helical" evidence="2">
    <location>
        <begin position="48"/>
        <end position="67"/>
    </location>
</feature>
<dbReference type="EMBL" id="WOGT01000010">
    <property type="protein sequence ID" value="MUN55938.1"/>
    <property type="molecule type" value="Genomic_DNA"/>
</dbReference>
<keyword evidence="2" id="KW-0472">Membrane</keyword>
<feature type="compositionally biased region" description="Low complexity" evidence="1">
    <location>
        <begin position="137"/>
        <end position="150"/>
    </location>
</feature>
<feature type="transmembrane region" description="Helical" evidence="2">
    <location>
        <begin position="172"/>
        <end position="190"/>
    </location>
</feature>
<gene>
    <name evidence="3" type="ORF">GMA10_12090</name>
</gene>
<proteinExistence type="predicted"/>
<name>A0A7M3SVX3_9MICC</name>
<dbReference type="RefSeq" id="WP_129316193.1">
    <property type="nucleotide sequence ID" value="NZ_NOIQ01000019.1"/>
</dbReference>
<evidence type="ECO:0000256" key="2">
    <source>
        <dbReference type="SAM" id="Phobius"/>
    </source>
</evidence>
<sequence length="255" mass="26528">MTTTETAAGVDFRSTGWRLTRTFMLVGVTAWLGSVSHVVGGGHIPRSGLALALSLPLIGVVFALTRFRLGFSACVPLLGAGQFAVHQLLMLGSASHGSRASILEGAPAGSSSAHHDAALHSGHASGGGTPSMPAAASPMDSPSMGDMPMGTVDMGTMDMDSMHMDSMHMHDGSLPMLVAHVVGTLLAAAVVGAVDAVLWALTVLLLPWVARLLRVALGIPESTATCPEGEQLVPRWRKPRAREPVRGPPRYLAFD</sequence>
<keyword evidence="2" id="KW-0812">Transmembrane</keyword>
<dbReference type="Proteomes" id="UP000462152">
    <property type="component" value="Unassembled WGS sequence"/>
</dbReference>
<evidence type="ECO:0000313" key="4">
    <source>
        <dbReference type="Proteomes" id="UP000462152"/>
    </source>
</evidence>
<keyword evidence="4" id="KW-1185">Reference proteome</keyword>
<keyword evidence="2" id="KW-1133">Transmembrane helix</keyword>
<comment type="caution">
    <text evidence="3">The sequence shown here is derived from an EMBL/GenBank/DDBJ whole genome shotgun (WGS) entry which is preliminary data.</text>
</comment>